<dbReference type="EMBL" id="JAUSRA010000001">
    <property type="protein sequence ID" value="MDP9794384.1"/>
    <property type="molecule type" value="Genomic_DNA"/>
</dbReference>
<reference evidence="1 2" key="1">
    <citation type="submission" date="2023-07" db="EMBL/GenBank/DDBJ databases">
        <title>Sequencing the genomes of 1000 actinobacteria strains.</title>
        <authorList>
            <person name="Klenk H.-P."/>
        </authorList>
    </citation>
    <scope>NUCLEOTIDE SEQUENCE [LARGE SCALE GENOMIC DNA]</scope>
    <source>
        <strain evidence="1 2">DSM 44710</strain>
    </source>
</reference>
<accession>A0ABT9MSG5</accession>
<dbReference type="Proteomes" id="UP001240984">
    <property type="component" value="Unassembled WGS sequence"/>
</dbReference>
<dbReference type="RefSeq" id="WP_306829531.1">
    <property type="nucleotide sequence ID" value="NZ_JAUSRA010000001.1"/>
</dbReference>
<evidence type="ECO:0008006" key="3">
    <source>
        <dbReference type="Google" id="ProtNLM"/>
    </source>
</evidence>
<comment type="caution">
    <text evidence="1">The sequence shown here is derived from an EMBL/GenBank/DDBJ whole genome shotgun (WGS) entry which is preliminary data.</text>
</comment>
<keyword evidence="2" id="KW-1185">Reference proteome</keyword>
<dbReference type="SUPFAM" id="SSF81891">
    <property type="entry name" value="Poly A polymerase C-terminal region-like"/>
    <property type="match status" value="1"/>
</dbReference>
<evidence type="ECO:0000313" key="2">
    <source>
        <dbReference type="Proteomes" id="UP001240984"/>
    </source>
</evidence>
<name>A0ABT9MSG5_9ACTN</name>
<protein>
    <recommendedName>
        <fullName evidence="3">CCA tRNA nucleotidyltransferase</fullName>
    </recommendedName>
</protein>
<gene>
    <name evidence="1" type="ORF">J2S43_002896</name>
</gene>
<organism evidence="1 2">
    <name type="scientific">Catenuloplanes nepalensis</name>
    <dbReference type="NCBI Taxonomy" id="587533"/>
    <lineage>
        <taxon>Bacteria</taxon>
        <taxon>Bacillati</taxon>
        <taxon>Actinomycetota</taxon>
        <taxon>Actinomycetes</taxon>
        <taxon>Micromonosporales</taxon>
        <taxon>Micromonosporaceae</taxon>
        <taxon>Catenuloplanes</taxon>
    </lineage>
</organism>
<proteinExistence type="predicted"/>
<evidence type="ECO:0000313" key="1">
    <source>
        <dbReference type="EMBL" id="MDP9794384.1"/>
    </source>
</evidence>
<sequence length="63" mass="6975">MPDVPAPLDGSEVMRILGIPAGRQVGAAIRFLQDLHLAHADLSRDDAIAALHAWYDERRSQNR</sequence>